<protein>
    <submittedName>
        <fullName evidence="4">Uncharacterized protein N438R</fullName>
    </submittedName>
</protein>
<feature type="domain" description="Deoxynucleoside kinase" evidence="3">
    <location>
        <begin position="4"/>
        <end position="160"/>
    </location>
</feature>
<organismHost>
    <name type="scientific">Paramecium bursaria</name>
    <dbReference type="NCBI Taxonomy" id="74790"/>
</organismHost>
<dbReference type="Pfam" id="PF01712">
    <property type="entry name" value="dNK"/>
    <property type="match status" value="1"/>
</dbReference>
<dbReference type="RefSeq" id="YP_001426070.1">
    <property type="nucleotide sequence ID" value="NC_008603.1"/>
</dbReference>
<dbReference type="PIRSF" id="PIRSF000705">
    <property type="entry name" value="DNK"/>
    <property type="match status" value="1"/>
</dbReference>
<organism evidence="4 5">
    <name type="scientific">Paramecium bursaria Chlorella virus FR483</name>
    <name type="common">PBCV-FR483</name>
    <dbReference type="NCBI Taxonomy" id="399781"/>
    <lineage>
        <taxon>Viruses</taxon>
        <taxon>Varidnaviria</taxon>
        <taxon>Bamfordvirae</taxon>
        <taxon>Nucleocytoviricota</taxon>
        <taxon>Megaviricetes</taxon>
        <taxon>Algavirales</taxon>
        <taxon>Phycodnaviridae</taxon>
        <taxon>Chlorovirus</taxon>
        <taxon>Chlorovirus conductrix</taxon>
        <taxon>Paramecium bursaria Chlorella virus A1</taxon>
    </lineage>
</organism>
<keyword evidence="2" id="KW-0067">ATP-binding</keyword>
<name>A7J7E2_PBCVF</name>
<accession>A7J7E2</accession>
<dbReference type="InterPro" id="IPR031314">
    <property type="entry name" value="DNK_dom"/>
</dbReference>
<dbReference type="PANTHER" id="PTHR10513:SF35">
    <property type="entry name" value="DEOXYADENOSINE KINASE"/>
    <property type="match status" value="1"/>
</dbReference>
<sequence length="187" mass="21592">MTVIAIEGLMGSGKSSVLRELQKRGIRVIAEPTQDWKYLDKFYGNRKKYALTLQIEILLSFLKYKFSDELVVVERSPQVSRSVFAKMLSSEGILSDEDMATYVDIYDLAKPWKVDMYIVLDCPTEICIERAGSRGDSYKITPEYMKDLKKYYEIFFKYTDCKRVNSDRPLNDVVDNVMEIVSQASLS</sequence>
<dbReference type="KEGG" id="vg:5364308"/>
<dbReference type="PANTHER" id="PTHR10513">
    <property type="entry name" value="DEOXYNUCLEOSIDE KINASE"/>
    <property type="match status" value="1"/>
</dbReference>
<feature type="binding site" evidence="2">
    <location>
        <begin position="130"/>
        <end position="134"/>
    </location>
    <ligand>
        <name>ATP</name>
        <dbReference type="ChEBI" id="CHEBI:30616"/>
    </ligand>
</feature>
<evidence type="ECO:0000256" key="2">
    <source>
        <dbReference type="PIRSR" id="PIRSR000705-3"/>
    </source>
</evidence>
<gene>
    <name evidence="4" type="primary">N438R</name>
    <name evidence="4" type="ORF">FR483_N438R</name>
</gene>
<evidence type="ECO:0000313" key="5">
    <source>
        <dbReference type="Proteomes" id="UP000204095"/>
    </source>
</evidence>
<dbReference type="GO" id="GO:0019136">
    <property type="term" value="F:deoxynucleoside kinase activity"/>
    <property type="evidence" value="ECO:0007669"/>
    <property type="project" value="InterPro"/>
</dbReference>
<dbReference type="SUPFAM" id="SSF52540">
    <property type="entry name" value="P-loop containing nucleoside triphosphate hydrolases"/>
    <property type="match status" value="1"/>
</dbReference>
<dbReference type="GO" id="GO:0005524">
    <property type="term" value="F:ATP binding"/>
    <property type="evidence" value="ECO:0007669"/>
    <property type="project" value="UniProtKB-KW"/>
</dbReference>
<reference evidence="4 5" key="1">
    <citation type="journal article" date="2007" name="Virology">
        <title>Sequence and annotation of the 314-kb MT325 and the 321-kb FR483 viruses that infect Chlorella Pbi.</title>
        <authorList>
            <person name="Fitzgerald L.A."/>
            <person name="Graves M.V."/>
            <person name="Li X."/>
            <person name="Feldblyum T."/>
            <person name="Hartigan J."/>
            <person name="Van Etten J.L."/>
        </authorList>
    </citation>
    <scope>NUCLEOTIDE SEQUENCE [LARGE SCALE GENOMIC DNA]</scope>
    <source>
        <strain evidence="4 5">FR483</strain>
    </source>
</reference>
<evidence type="ECO:0000256" key="1">
    <source>
        <dbReference type="PIRSR" id="PIRSR000705-1"/>
    </source>
</evidence>
<dbReference type="Proteomes" id="UP000204095">
    <property type="component" value="Segment"/>
</dbReference>
<evidence type="ECO:0000313" key="4">
    <source>
        <dbReference type="EMBL" id="ABT15723.1"/>
    </source>
</evidence>
<dbReference type="OrthoDB" id="17729at10239"/>
<dbReference type="Gene3D" id="3.40.50.300">
    <property type="entry name" value="P-loop containing nucleotide triphosphate hydrolases"/>
    <property type="match status" value="1"/>
</dbReference>
<proteinExistence type="predicted"/>
<feature type="active site" description="Proton acceptor" evidence="1">
    <location>
        <position position="74"/>
    </location>
</feature>
<dbReference type="InterPro" id="IPR027417">
    <property type="entry name" value="P-loop_NTPase"/>
</dbReference>
<keyword evidence="2" id="KW-0547">Nucleotide-binding</keyword>
<dbReference type="InterPro" id="IPR002624">
    <property type="entry name" value="DCK/DGK"/>
</dbReference>
<evidence type="ECO:0000259" key="3">
    <source>
        <dbReference type="Pfam" id="PF01712"/>
    </source>
</evidence>
<dbReference type="EMBL" id="DQ890022">
    <property type="protein sequence ID" value="ABT15723.1"/>
    <property type="molecule type" value="Genomic_DNA"/>
</dbReference>
<dbReference type="InterPro" id="IPR050566">
    <property type="entry name" value="Deoxyribonucleoside_kinase"/>
</dbReference>
<feature type="binding site" evidence="2">
    <location>
        <begin position="8"/>
        <end position="16"/>
    </location>
    <ligand>
        <name>ATP</name>
        <dbReference type="ChEBI" id="CHEBI:30616"/>
    </ligand>
</feature>
<dbReference type="GeneID" id="5364308"/>